<keyword evidence="9" id="KW-0472">Membrane</keyword>
<proteinExistence type="inferred from homology"/>
<evidence type="ECO:0000256" key="4">
    <source>
        <dbReference type="ARBA" id="ARBA00022475"/>
    </source>
</evidence>
<protein>
    <submittedName>
        <fullName evidence="11">Peptide/nickel transport system ATP-binding protein</fullName>
    </submittedName>
</protein>
<evidence type="ECO:0000256" key="7">
    <source>
        <dbReference type="ARBA" id="ARBA00022840"/>
    </source>
</evidence>
<evidence type="ECO:0000313" key="12">
    <source>
        <dbReference type="Proteomes" id="UP000198615"/>
    </source>
</evidence>
<sequence length="550" mass="60541">MADTKKDLLLKIRDLRIEGYSDEKWLEIVHGIDLTLHKGEVMGLIGESGAGKSTIGLAAMGFARDGCRISGGSIEFDGMELTTTSESDRRALRGSRIAYVAQSAAASFNPAHKIIDQHTEAPIHYRIRKRLEAQEDAMELYERLRLPNPQEIGFRYPHQVSGGQLQRAMTAMAMACRPDLIIFDEPTTALDVTTQIEVLAAIRDIVEQFNTAAIYITHDLAVVAQMADTIKVLLKGNEVEEADTETMLSNPKEDYTKSLWAVRSFKREQKERPGGGAVPVVSVQNVDASYGDTPVLHDVSFDIYAGMTVAVVGESGSGKSTTARCITGLLPPSSGKIVMNGVEMPPGYKQRSKEQLRQAQMIYQMADTALNPKVRICDIIGRPAQFYMGLKGGALKSRVDELLDLIELEPSKYYSRYPTELSGGQKQRIGIARALAAEPNFIICDEVTSALDQLVAEGILKLLDRLQKELNLAYMFITHDLATVRSIADEVVVMKQGEVVDSGPKNEMFTPPHHPYTDLLLSSVPEMDPNWLTTVLEERGVDNIGEAATV</sequence>
<dbReference type="InterPro" id="IPR050388">
    <property type="entry name" value="ABC_Ni/Peptide_Import"/>
</dbReference>
<dbReference type="FunFam" id="3.40.50.300:FF:002585">
    <property type="entry name" value="Glutathione import ATP-binding protein GsiA"/>
    <property type="match status" value="1"/>
</dbReference>
<dbReference type="OrthoDB" id="9802264at2"/>
<reference evidence="11 12" key="1">
    <citation type="submission" date="2016-10" db="EMBL/GenBank/DDBJ databases">
        <authorList>
            <person name="Varghese N."/>
            <person name="Submissions S."/>
        </authorList>
    </citation>
    <scope>NUCLEOTIDE SEQUENCE [LARGE SCALE GENOMIC DNA]</scope>
    <source>
        <strain evidence="11 12">DSM 18839</strain>
    </source>
</reference>
<dbReference type="Pfam" id="PF00005">
    <property type="entry name" value="ABC_tran"/>
    <property type="match status" value="2"/>
</dbReference>
<comment type="similarity">
    <text evidence="2">Belongs to the ABC transporter superfamily.</text>
</comment>
<keyword evidence="3" id="KW-0813">Transport</keyword>
<gene>
    <name evidence="11" type="ORF">SAMN05660686_01904</name>
</gene>
<evidence type="ECO:0000256" key="8">
    <source>
        <dbReference type="ARBA" id="ARBA00022967"/>
    </source>
</evidence>
<organism evidence="11 12">
    <name type="scientific">Thalassobaculum litoreum DSM 18839</name>
    <dbReference type="NCBI Taxonomy" id="1123362"/>
    <lineage>
        <taxon>Bacteria</taxon>
        <taxon>Pseudomonadati</taxon>
        <taxon>Pseudomonadota</taxon>
        <taxon>Alphaproteobacteria</taxon>
        <taxon>Rhodospirillales</taxon>
        <taxon>Thalassobaculaceae</taxon>
        <taxon>Thalassobaculum</taxon>
    </lineage>
</organism>
<evidence type="ECO:0000259" key="10">
    <source>
        <dbReference type="PROSITE" id="PS50893"/>
    </source>
</evidence>
<keyword evidence="12" id="KW-1185">Reference proteome</keyword>
<dbReference type="PANTHER" id="PTHR43297">
    <property type="entry name" value="OLIGOPEPTIDE TRANSPORT ATP-BINDING PROTEIN APPD"/>
    <property type="match status" value="1"/>
</dbReference>
<keyword evidence="6" id="KW-0547">Nucleotide-binding</keyword>
<dbReference type="CDD" id="cd03257">
    <property type="entry name" value="ABC_NikE_OppD_transporters"/>
    <property type="match status" value="2"/>
</dbReference>
<evidence type="ECO:0000256" key="2">
    <source>
        <dbReference type="ARBA" id="ARBA00005417"/>
    </source>
</evidence>
<keyword evidence="7 11" id="KW-0067">ATP-binding</keyword>
<dbReference type="InterPro" id="IPR017871">
    <property type="entry name" value="ABC_transporter-like_CS"/>
</dbReference>
<dbReference type="Proteomes" id="UP000198615">
    <property type="component" value="Unassembled WGS sequence"/>
</dbReference>
<evidence type="ECO:0000256" key="1">
    <source>
        <dbReference type="ARBA" id="ARBA00004417"/>
    </source>
</evidence>
<dbReference type="Pfam" id="PF08352">
    <property type="entry name" value="oligo_HPY"/>
    <property type="match status" value="1"/>
</dbReference>
<keyword evidence="5" id="KW-0997">Cell inner membrane</keyword>
<evidence type="ECO:0000256" key="6">
    <source>
        <dbReference type="ARBA" id="ARBA00022741"/>
    </source>
</evidence>
<comment type="subcellular location">
    <subcellularLocation>
        <location evidence="1">Cell inner membrane</location>
        <topology evidence="1">Peripheral membrane protein</topology>
    </subcellularLocation>
</comment>
<dbReference type="InterPro" id="IPR027417">
    <property type="entry name" value="P-loop_NTPase"/>
</dbReference>
<dbReference type="PROSITE" id="PS00211">
    <property type="entry name" value="ABC_TRANSPORTER_1"/>
    <property type="match status" value="1"/>
</dbReference>
<dbReference type="GO" id="GO:0005886">
    <property type="term" value="C:plasma membrane"/>
    <property type="evidence" value="ECO:0007669"/>
    <property type="project" value="UniProtKB-SubCell"/>
</dbReference>
<dbReference type="InterPro" id="IPR013563">
    <property type="entry name" value="Oligopep_ABC_C"/>
</dbReference>
<keyword evidence="8" id="KW-1278">Translocase</keyword>
<dbReference type="InterPro" id="IPR003593">
    <property type="entry name" value="AAA+_ATPase"/>
</dbReference>
<dbReference type="GO" id="GO:0005524">
    <property type="term" value="F:ATP binding"/>
    <property type="evidence" value="ECO:0007669"/>
    <property type="project" value="UniProtKB-KW"/>
</dbReference>
<dbReference type="EMBL" id="FNBW01000005">
    <property type="protein sequence ID" value="SDF64643.1"/>
    <property type="molecule type" value="Genomic_DNA"/>
</dbReference>
<evidence type="ECO:0000313" key="11">
    <source>
        <dbReference type="EMBL" id="SDF64643.1"/>
    </source>
</evidence>
<name>A0A8G2BJL7_9PROT</name>
<dbReference type="SUPFAM" id="SSF52540">
    <property type="entry name" value="P-loop containing nucleoside triphosphate hydrolases"/>
    <property type="match status" value="2"/>
</dbReference>
<dbReference type="SMART" id="SM00382">
    <property type="entry name" value="AAA"/>
    <property type="match status" value="2"/>
</dbReference>
<dbReference type="RefSeq" id="WP_028792752.1">
    <property type="nucleotide sequence ID" value="NZ_FNBW01000005.1"/>
</dbReference>
<dbReference type="PANTHER" id="PTHR43297:SF14">
    <property type="entry name" value="ATPASE AAA-TYPE CORE DOMAIN-CONTAINING PROTEIN"/>
    <property type="match status" value="1"/>
</dbReference>
<dbReference type="InterPro" id="IPR003439">
    <property type="entry name" value="ABC_transporter-like_ATP-bd"/>
</dbReference>
<dbReference type="PROSITE" id="PS50893">
    <property type="entry name" value="ABC_TRANSPORTER_2"/>
    <property type="match status" value="2"/>
</dbReference>
<feature type="domain" description="ABC transporter" evidence="10">
    <location>
        <begin position="281"/>
        <end position="521"/>
    </location>
</feature>
<dbReference type="AlphaFoldDB" id="A0A8G2BJL7"/>
<evidence type="ECO:0000256" key="5">
    <source>
        <dbReference type="ARBA" id="ARBA00022519"/>
    </source>
</evidence>
<evidence type="ECO:0000256" key="9">
    <source>
        <dbReference type="ARBA" id="ARBA00023136"/>
    </source>
</evidence>
<dbReference type="GO" id="GO:0015833">
    <property type="term" value="P:peptide transport"/>
    <property type="evidence" value="ECO:0007669"/>
    <property type="project" value="InterPro"/>
</dbReference>
<feature type="domain" description="ABC transporter" evidence="10">
    <location>
        <begin position="10"/>
        <end position="260"/>
    </location>
</feature>
<comment type="caution">
    <text evidence="11">The sequence shown here is derived from an EMBL/GenBank/DDBJ whole genome shotgun (WGS) entry which is preliminary data.</text>
</comment>
<dbReference type="GO" id="GO:0016887">
    <property type="term" value="F:ATP hydrolysis activity"/>
    <property type="evidence" value="ECO:0007669"/>
    <property type="project" value="InterPro"/>
</dbReference>
<dbReference type="Gene3D" id="3.40.50.300">
    <property type="entry name" value="P-loop containing nucleotide triphosphate hydrolases"/>
    <property type="match status" value="2"/>
</dbReference>
<keyword evidence="4" id="KW-1003">Cell membrane</keyword>
<evidence type="ECO:0000256" key="3">
    <source>
        <dbReference type="ARBA" id="ARBA00022448"/>
    </source>
</evidence>
<accession>A0A8G2BJL7</accession>